<sequence>MFESITRNLGDALGSIARGRLTESNIRDGMGKVRQALLEADVNYDVAKAFTQRVTEQAVGEKVLKALRPAEQIVGIVYQELVSLMGPVDHSLAIRRGELSVIMMCGLQGAGKTTTCGKLARMLKEQGNKPMLVAADLQRPAAIEQLRVIGEQIGVPVYWEEAARSNPVQVCVNARKEARAHDCNVLILDTAGRLHVDDALMKELMEVDNKLMPDQALLVCDAMTGQDAVNSAKVFNDALELDGVILTKLDGDTRGGAALSVKAVTGVPIKFIGVGEQLDRLEKFHPDRMAQRILGQGDVATLLETAQRVLDSDEMERQQQKMLEGKFSLDDFLKAMAQIQRMGSMKSLLKLIPGMGQMAQALDALDGMDPDKDLGRVRAMIQSMTLDERRNPEKIDRSRRNRIAQGSGTDPAEVHGLLKQFKDMSGMMQSMAGLGSGDRMKKVMDLQSQMMGPNAGLGREKQRSKRGPVDKDVLRDKKKQQRKQAKDQRKKNKRR</sequence>
<dbReference type="InterPro" id="IPR036891">
    <property type="entry name" value="Signal_recog_part_SRP54_M_sf"/>
</dbReference>
<dbReference type="SMART" id="SM00382">
    <property type="entry name" value="AAA"/>
    <property type="match status" value="1"/>
</dbReference>
<dbReference type="AlphaFoldDB" id="A0A1I3FIT7"/>
<dbReference type="GO" id="GO:0006614">
    <property type="term" value="P:SRP-dependent cotranslational protein targeting to membrane"/>
    <property type="evidence" value="ECO:0007669"/>
    <property type="project" value="InterPro"/>
</dbReference>
<feature type="binding site" evidence="9">
    <location>
        <begin position="106"/>
        <end position="113"/>
    </location>
    <ligand>
        <name>GTP</name>
        <dbReference type="ChEBI" id="CHEBI:37565"/>
    </ligand>
</feature>
<evidence type="ECO:0000256" key="9">
    <source>
        <dbReference type="HAMAP-Rule" id="MF_00306"/>
    </source>
</evidence>
<keyword evidence="2 9" id="KW-0547">Nucleotide-binding</keyword>
<dbReference type="FunFam" id="3.40.50.300:FF:000022">
    <property type="entry name" value="Signal recognition particle 54 kDa subunit"/>
    <property type="match status" value="1"/>
</dbReference>
<dbReference type="HAMAP" id="MF_00306">
    <property type="entry name" value="SRP54"/>
    <property type="match status" value="1"/>
</dbReference>
<evidence type="ECO:0000259" key="11">
    <source>
        <dbReference type="PROSITE" id="PS00300"/>
    </source>
</evidence>
<dbReference type="Pfam" id="PF02881">
    <property type="entry name" value="SRP54_N"/>
    <property type="match status" value="1"/>
</dbReference>
<gene>
    <name evidence="9" type="primary">ffh</name>
    <name evidence="12" type="ORF">SAMN05421753_105271</name>
</gene>
<reference evidence="13" key="1">
    <citation type="submission" date="2016-10" db="EMBL/GenBank/DDBJ databases">
        <authorList>
            <person name="Varghese N."/>
            <person name="Submissions S."/>
        </authorList>
    </citation>
    <scope>NUCLEOTIDE SEQUENCE [LARGE SCALE GENOMIC DNA]</scope>
    <source>
        <strain evidence="13">DSM 26348</strain>
    </source>
</reference>
<dbReference type="InterPro" id="IPR013822">
    <property type="entry name" value="Signal_recog_particl_SRP54_hlx"/>
</dbReference>
<dbReference type="Proteomes" id="UP000199518">
    <property type="component" value="Unassembled WGS sequence"/>
</dbReference>
<keyword evidence="3 9" id="KW-0378">Hydrolase</keyword>
<evidence type="ECO:0000313" key="13">
    <source>
        <dbReference type="Proteomes" id="UP000199518"/>
    </source>
</evidence>
<evidence type="ECO:0000256" key="2">
    <source>
        <dbReference type="ARBA" id="ARBA00022741"/>
    </source>
</evidence>
<keyword evidence="5 9" id="KW-0342">GTP-binding</keyword>
<evidence type="ECO:0000256" key="7">
    <source>
        <dbReference type="ARBA" id="ARBA00023274"/>
    </source>
</evidence>
<dbReference type="PROSITE" id="PS00300">
    <property type="entry name" value="SRP54"/>
    <property type="match status" value="1"/>
</dbReference>
<feature type="domain" description="SRP54-type proteins GTP-binding" evidence="11">
    <location>
        <begin position="268"/>
        <end position="281"/>
    </location>
</feature>
<dbReference type="GO" id="GO:0005525">
    <property type="term" value="F:GTP binding"/>
    <property type="evidence" value="ECO:0007669"/>
    <property type="project" value="UniProtKB-UniRule"/>
</dbReference>
<dbReference type="Pfam" id="PF02978">
    <property type="entry name" value="SRP_SPB"/>
    <property type="match status" value="1"/>
</dbReference>
<organism evidence="12 13">
    <name type="scientific">Planctomicrobium piriforme</name>
    <dbReference type="NCBI Taxonomy" id="1576369"/>
    <lineage>
        <taxon>Bacteria</taxon>
        <taxon>Pseudomonadati</taxon>
        <taxon>Planctomycetota</taxon>
        <taxon>Planctomycetia</taxon>
        <taxon>Planctomycetales</taxon>
        <taxon>Planctomycetaceae</taxon>
        <taxon>Planctomicrobium</taxon>
    </lineage>
</organism>
<feature type="binding site" evidence="9">
    <location>
        <begin position="247"/>
        <end position="250"/>
    </location>
    <ligand>
        <name>GTP</name>
        <dbReference type="ChEBI" id="CHEBI:37565"/>
    </ligand>
</feature>
<evidence type="ECO:0000313" key="12">
    <source>
        <dbReference type="EMBL" id="SFI11168.1"/>
    </source>
</evidence>
<dbReference type="OrthoDB" id="9804720at2"/>
<keyword evidence="7 9" id="KW-0687">Ribonucleoprotein</keyword>
<dbReference type="SUPFAM" id="SSF52540">
    <property type="entry name" value="P-loop containing nucleoside triphosphate hydrolases"/>
    <property type="match status" value="1"/>
</dbReference>
<dbReference type="EMBL" id="FOQD01000005">
    <property type="protein sequence ID" value="SFI11168.1"/>
    <property type="molecule type" value="Genomic_DNA"/>
</dbReference>
<dbReference type="RefSeq" id="WP_092049266.1">
    <property type="nucleotide sequence ID" value="NZ_FOQD01000005.1"/>
</dbReference>
<protein>
    <recommendedName>
        <fullName evidence="9">Signal recognition particle protein</fullName>
        <ecNumber evidence="9">3.6.5.4</ecNumber>
    </recommendedName>
    <alternativeName>
        <fullName evidence="9">Fifty-four homolog</fullName>
    </alternativeName>
</protein>
<dbReference type="SUPFAM" id="SSF47446">
    <property type="entry name" value="Signal peptide-binding domain"/>
    <property type="match status" value="1"/>
</dbReference>
<dbReference type="InterPro" id="IPR004780">
    <property type="entry name" value="SRP"/>
</dbReference>
<feature type="compositionally biased region" description="Basic residues" evidence="10">
    <location>
        <begin position="476"/>
        <end position="495"/>
    </location>
</feature>
<dbReference type="GO" id="GO:0048500">
    <property type="term" value="C:signal recognition particle"/>
    <property type="evidence" value="ECO:0007669"/>
    <property type="project" value="UniProtKB-UniRule"/>
</dbReference>
<comment type="subcellular location">
    <subcellularLocation>
        <location evidence="9">Cytoplasm</location>
    </subcellularLocation>
    <text evidence="9">The SRP-RNC complex is targeted to the cytoplasmic membrane.</text>
</comment>
<dbReference type="Pfam" id="PF00448">
    <property type="entry name" value="SRP54"/>
    <property type="match status" value="1"/>
</dbReference>
<dbReference type="InterPro" id="IPR042101">
    <property type="entry name" value="SRP54_N_sf"/>
</dbReference>
<evidence type="ECO:0000256" key="4">
    <source>
        <dbReference type="ARBA" id="ARBA00022884"/>
    </source>
</evidence>
<dbReference type="STRING" id="1576369.SAMN05421753_105271"/>
<dbReference type="PANTHER" id="PTHR11564">
    <property type="entry name" value="SIGNAL RECOGNITION PARTICLE 54K PROTEIN SRP54"/>
    <property type="match status" value="1"/>
</dbReference>
<dbReference type="GO" id="GO:0003924">
    <property type="term" value="F:GTPase activity"/>
    <property type="evidence" value="ECO:0007669"/>
    <property type="project" value="UniProtKB-UniRule"/>
</dbReference>
<accession>A0A1I3FIT7</accession>
<name>A0A1I3FIT7_9PLAN</name>
<evidence type="ECO:0000256" key="1">
    <source>
        <dbReference type="ARBA" id="ARBA00005450"/>
    </source>
</evidence>
<feature type="compositionally biased region" description="Basic and acidic residues" evidence="10">
    <location>
        <begin position="388"/>
        <end position="398"/>
    </location>
</feature>
<dbReference type="CDD" id="cd18539">
    <property type="entry name" value="SRP_G"/>
    <property type="match status" value="1"/>
</dbReference>
<keyword evidence="4 9" id="KW-0694">RNA-binding</keyword>
<comment type="subunit">
    <text evidence="9">Part of the signal recognition particle protein translocation system, which is composed of SRP and FtsY.</text>
</comment>
<keyword evidence="13" id="KW-1185">Reference proteome</keyword>
<dbReference type="InterPro" id="IPR000897">
    <property type="entry name" value="SRP54_GTPase_dom"/>
</dbReference>
<proteinExistence type="inferred from homology"/>
<dbReference type="Gene3D" id="1.10.260.30">
    <property type="entry name" value="Signal recognition particle, SRP54 subunit, M-domain"/>
    <property type="match status" value="1"/>
</dbReference>
<dbReference type="GO" id="GO:0008312">
    <property type="term" value="F:7S RNA binding"/>
    <property type="evidence" value="ECO:0007669"/>
    <property type="project" value="InterPro"/>
</dbReference>
<dbReference type="EC" id="3.6.5.4" evidence="9"/>
<keyword evidence="9" id="KW-0963">Cytoplasm</keyword>
<evidence type="ECO:0000256" key="10">
    <source>
        <dbReference type="SAM" id="MobiDB-lite"/>
    </source>
</evidence>
<dbReference type="InterPro" id="IPR004125">
    <property type="entry name" value="Signal_recog_particle_SRP54_M"/>
</dbReference>
<evidence type="ECO:0000256" key="6">
    <source>
        <dbReference type="ARBA" id="ARBA00023135"/>
    </source>
</evidence>
<feature type="region of interest" description="Disordered" evidence="10">
    <location>
        <begin position="451"/>
        <end position="495"/>
    </location>
</feature>
<dbReference type="SMART" id="SM00963">
    <property type="entry name" value="SRP54_N"/>
    <property type="match status" value="1"/>
</dbReference>
<comment type="function">
    <text evidence="9">Involved in targeting and insertion of nascent membrane proteins into the cytoplasmic membrane. Binds to the hydrophobic signal sequence of the ribosome-nascent chain (RNC) as it emerges from the ribosomes. The SRP-RNC complex is then targeted to the cytoplasmic membrane where it interacts with the SRP receptor FtsY.</text>
</comment>
<dbReference type="NCBIfam" id="TIGR00959">
    <property type="entry name" value="ffh"/>
    <property type="match status" value="1"/>
</dbReference>
<dbReference type="Gene3D" id="3.40.50.300">
    <property type="entry name" value="P-loop containing nucleotide triphosphate hydrolases"/>
    <property type="match status" value="1"/>
</dbReference>
<comment type="domain">
    <text evidence="9">Composed of three domains: the N-terminal N domain, which is responsible for interactions with the ribosome, the central G domain, which binds GTP, and the C-terminal M domain, which binds the RNA and the signal sequence of the RNC.</text>
</comment>
<comment type="similarity">
    <text evidence="1 9">Belongs to the GTP-binding SRP family. SRP54 subfamily.</text>
</comment>
<dbReference type="Gene3D" id="1.20.120.140">
    <property type="entry name" value="Signal recognition particle SRP54, nucleotide-binding domain"/>
    <property type="match status" value="1"/>
</dbReference>
<dbReference type="PANTHER" id="PTHR11564:SF5">
    <property type="entry name" value="SIGNAL RECOGNITION PARTICLE SUBUNIT SRP54"/>
    <property type="match status" value="1"/>
</dbReference>
<keyword evidence="6 9" id="KW-0733">Signal recognition particle</keyword>
<dbReference type="InterPro" id="IPR022941">
    <property type="entry name" value="SRP54"/>
</dbReference>
<evidence type="ECO:0000256" key="3">
    <source>
        <dbReference type="ARBA" id="ARBA00022801"/>
    </source>
</evidence>
<feature type="binding site" evidence="9">
    <location>
        <begin position="189"/>
        <end position="193"/>
    </location>
    <ligand>
        <name>GTP</name>
        <dbReference type="ChEBI" id="CHEBI:37565"/>
    </ligand>
</feature>
<comment type="catalytic activity">
    <reaction evidence="8 9">
        <text>GTP + H2O = GDP + phosphate + H(+)</text>
        <dbReference type="Rhea" id="RHEA:19669"/>
        <dbReference type="ChEBI" id="CHEBI:15377"/>
        <dbReference type="ChEBI" id="CHEBI:15378"/>
        <dbReference type="ChEBI" id="CHEBI:37565"/>
        <dbReference type="ChEBI" id="CHEBI:43474"/>
        <dbReference type="ChEBI" id="CHEBI:58189"/>
        <dbReference type="EC" id="3.6.5.4"/>
    </reaction>
</comment>
<feature type="region of interest" description="Disordered" evidence="10">
    <location>
        <begin position="388"/>
        <end position="414"/>
    </location>
</feature>
<dbReference type="InterPro" id="IPR027417">
    <property type="entry name" value="P-loop_NTPase"/>
</dbReference>
<dbReference type="SMART" id="SM00962">
    <property type="entry name" value="SRP54"/>
    <property type="match status" value="1"/>
</dbReference>
<evidence type="ECO:0000256" key="5">
    <source>
        <dbReference type="ARBA" id="ARBA00023134"/>
    </source>
</evidence>
<evidence type="ECO:0000256" key="8">
    <source>
        <dbReference type="ARBA" id="ARBA00048027"/>
    </source>
</evidence>
<dbReference type="InterPro" id="IPR003593">
    <property type="entry name" value="AAA+_ATPase"/>
</dbReference>